<organism evidence="1 2">
    <name type="scientific">Gracilinema caldarium (strain ATCC 51460 / DSM 7334 / H1)</name>
    <name type="common">Treponema caldarium</name>
    <dbReference type="NCBI Taxonomy" id="744872"/>
    <lineage>
        <taxon>Bacteria</taxon>
        <taxon>Pseudomonadati</taxon>
        <taxon>Spirochaetota</taxon>
        <taxon>Spirochaetia</taxon>
        <taxon>Spirochaetales</taxon>
        <taxon>Breznakiellaceae</taxon>
        <taxon>Gracilinema</taxon>
    </lineage>
</organism>
<dbReference type="RefSeq" id="WP_013968615.1">
    <property type="nucleotide sequence ID" value="NC_015732.1"/>
</dbReference>
<dbReference type="KEGG" id="scd:Spica_1158"/>
<sequence>MVKGLTKFFLFLFATLIVILSGCAVETETANIPFIDQAGKTYVLNTTKKGKQGLFREGSRFLYKLDNPLNSGTDQALLVTYRVYFDVTGTTSSTIVFKGAPTSETIDSGTENDRTLLVSLLRDSKKSEEGLVWWQLPLSPAFLGFTLRESSALPESPRITKTRTNHKILYRMRYSIPLSRQSISGILIDYKKTTGNSGSPVVIQLEELRLEPLWFGFSLQEGTLACTPFVSYKSESYSINIPEEYGGTGPWQLDLLADAPLGSPVMLHLGTPGKGGMGILSSTIHPLVAGSLPALPFPVSLIANNPYRAFIIRPYNIPPFPGDPDHKVQTAQVAPTTPANSAIQVVTANLSSTGPIPADPASILEYRQELWRKPDYEVFQWDRFPRILIFDTRSYEVQDRLFKRLAFYVEKAGFRGRLSSDEEIASLHGWNAHDYCSKDLAAFFTAAEKTKFALNKEELQLRNILLAHGIIKAGIEEGKQIFVPGEGAIISISRESEAYLRRLFMVHEAFHGLFFIDADFQNFALDRWNHLNPVARKFLVAYFKNRGYDTADSYLMKNELMAYCLQQSVAGAALYFGKTLPERLSAFSNHRSSLPEKDEKSGTWPALAALFTEEARAFSDYVTKRWGLEAGRVWDIRKNPL</sequence>
<evidence type="ECO:0008006" key="3">
    <source>
        <dbReference type="Google" id="ProtNLM"/>
    </source>
</evidence>
<dbReference type="OrthoDB" id="350107at2"/>
<reference evidence="2" key="1">
    <citation type="journal article" date="2013" name="Stand. Genomic Sci.">
        <title>Genome sequence of the thermophilic fresh-water bacterium Spirochaeta caldaria type strain (H1(T)), reclassification of Spirochaeta caldaria, Spirochaeta stenostrepta, and Spirochaeta zuelzerae in the genus Treponema as Treponema caldaria comb. nov., Treponema stenostrepta comb. nov., and Treponema zuelzerae comb. nov., and emendation of the genus Treponema.</title>
        <authorList>
            <person name="Abt B."/>
            <person name="Goker M."/>
            <person name="Scheuner C."/>
            <person name="Han C."/>
            <person name="Lu M."/>
            <person name="Misra M."/>
            <person name="Lapidus A."/>
            <person name="Nolan M."/>
            <person name="Lucas S."/>
            <person name="Hammon N."/>
            <person name="Deshpande S."/>
            <person name="Cheng J.F."/>
            <person name="Tapia R."/>
            <person name="Goodwin L.A."/>
            <person name="Pitluck S."/>
            <person name="Liolios K."/>
            <person name="Pagani I."/>
            <person name="Ivanova N."/>
            <person name="Mavromatis K."/>
            <person name="Mikhailova N."/>
            <person name="Huntemann M."/>
            <person name="Pati A."/>
            <person name="Chen A."/>
            <person name="Palaniappan K."/>
            <person name="Land M."/>
            <person name="Hauser L."/>
            <person name="Jeffries C.D."/>
            <person name="Rohde M."/>
            <person name="Spring S."/>
            <person name="Gronow S."/>
            <person name="Detter J.C."/>
            <person name="Bristow J."/>
            <person name="Eisen J.A."/>
            <person name="Markowitz V."/>
            <person name="Hugenholtz P."/>
            <person name="Kyrpides N.C."/>
            <person name="Woyke T."/>
            <person name="Klenk H.P."/>
        </authorList>
    </citation>
    <scope>NUCLEOTIDE SEQUENCE</scope>
    <source>
        <strain evidence="2">ATCC 51460 / DSM 7334 / H1</strain>
    </source>
</reference>
<gene>
    <name evidence="1" type="ordered locus">Spica_1158</name>
</gene>
<proteinExistence type="predicted"/>
<accession>F8F0G0</accession>
<dbReference type="EMBL" id="CP002868">
    <property type="protein sequence ID" value="AEJ19304.1"/>
    <property type="molecule type" value="Genomic_DNA"/>
</dbReference>
<dbReference type="PROSITE" id="PS51257">
    <property type="entry name" value="PROKAR_LIPOPROTEIN"/>
    <property type="match status" value="1"/>
</dbReference>
<dbReference type="Proteomes" id="UP000000503">
    <property type="component" value="Chromosome"/>
</dbReference>
<dbReference type="STRING" id="744872.Spica_1158"/>
<dbReference type="HOGENOM" id="CLU_486541_0_0_12"/>
<dbReference type="eggNOG" id="ENOG503342D">
    <property type="taxonomic scope" value="Bacteria"/>
</dbReference>
<keyword evidence="2" id="KW-1185">Reference proteome</keyword>
<evidence type="ECO:0000313" key="1">
    <source>
        <dbReference type="EMBL" id="AEJ19304.1"/>
    </source>
</evidence>
<dbReference type="AlphaFoldDB" id="F8F0G0"/>
<evidence type="ECO:0000313" key="2">
    <source>
        <dbReference type="Proteomes" id="UP000000503"/>
    </source>
</evidence>
<name>F8F0G0_GRAC1</name>
<protein>
    <recommendedName>
        <fullName evidence="3">Lipoprotein</fullName>
    </recommendedName>
</protein>